<dbReference type="HOGENOM" id="CLU_626225_0_0_1"/>
<dbReference type="OMA" id="QFANPRL"/>
<sequence length="438" mass="51992">MSQNIDQFLKFFVFEGTQSITKILNLKQLQFANPRLIKRQQPNHFELAELNKKSKLISENVQLFSNKAFDVVSEFYILLKQCKFENVSTKIIFNYMLSLQLKRNYIDCLHLNTTDKNYIISVDIIPEYKEQIIRQMYSFVNWVVLYQKGQITCGEFKTDYQDYAHIQIFENQKKLILVIGYNKLESELFLSLNLVRNQNYLRNHLSLLNIPECRQDTFCSILYHFVSIIRKMLRFSDTKRYDSELRQLISANASILIEHPEKQKHIPYLGTFNHCDFVLFDFKVANQLEFDKRLKNFQYQKELIMSIIINLKTLYVKSKDDMSYSFVLSGQYLLVTFQYNIDGAILLKEGELRNKLISECYEFVEQDFEYGIKKIIITNQEKNQKKEETLKSQRNQKIADLITTSVNTAFSWYDYAKSVNLTNKPQQLANKSLTPRRQ</sequence>
<evidence type="ECO:0008006" key="3">
    <source>
        <dbReference type="Google" id="ProtNLM"/>
    </source>
</evidence>
<organism evidence="1 2">
    <name type="scientific">Paramecium tetraurelia</name>
    <dbReference type="NCBI Taxonomy" id="5888"/>
    <lineage>
        <taxon>Eukaryota</taxon>
        <taxon>Sar</taxon>
        <taxon>Alveolata</taxon>
        <taxon>Ciliophora</taxon>
        <taxon>Intramacronucleata</taxon>
        <taxon>Oligohymenophorea</taxon>
        <taxon>Peniculida</taxon>
        <taxon>Parameciidae</taxon>
        <taxon>Paramecium</taxon>
    </lineage>
</organism>
<reference evidence="1 2" key="1">
    <citation type="journal article" date="2006" name="Nature">
        <title>Global trends of whole-genome duplications revealed by the ciliate Paramecium tetraurelia.</title>
        <authorList>
            <consortium name="Genoscope"/>
            <person name="Aury J.-M."/>
            <person name="Jaillon O."/>
            <person name="Duret L."/>
            <person name="Noel B."/>
            <person name="Jubin C."/>
            <person name="Porcel B.M."/>
            <person name="Segurens B."/>
            <person name="Daubin V."/>
            <person name="Anthouard V."/>
            <person name="Aiach N."/>
            <person name="Arnaiz O."/>
            <person name="Billaut A."/>
            <person name="Beisson J."/>
            <person name="Blanc I."/>
            <person name="Bouhouche K."/>
            <person name="Camara F."/>
            <person name="Duharcourt S."/>
            <person name="Guigo R."/>
            <person name="Gogendeau D."/>
            <person name="Katinka M."/>
            <person name="Keller A.-M."/>
            <person name="Kissmehl R."/>
            <person name="Klotz C."/>
            <person name="Koll F."/>
            <person name="Le Moue A."/>
            <person name="Lepere C."/>
            <person name="Malinsky S."/>
            <person name="Nowacki M."/>
            <person name="Nowak J.K."/>
            <person name="Plattner H."/>
            <person name="Poulain J."/>
            <person name="Ruiz F."/>
            <person name="Serrano V."/>
            <person name="Zagulski M."/>
            <person name="Dessen P."/>
            <person name="Betermier M."/>
            <person name="Weissenbach J."/>
            <person name="Scarpelli C."/>
            <person name="Schachter V."/>
            <person name="Sperling L."/>
            <person name="Meyer E."/>
            <person name="Cohen J."/>
            <person name="Wincker P."/>
        </authorList>
    </citation>
    <scope>NUCLEOTIDE SEQUENCE [LARGE SCALE GENOMIC DNA]</scope>
    <source>
        <strain evidence="1 2">Stock d4-2</strain>
    </source>
</reference>
<dbReference type="GeneID" id="5013295"/>
<evidence type="ECO:0000313" key="1">
    <source>
        <dbReference type="EMBL" id="CAK60113.1"/>
    </source>
</evidence>
<protein>
    <recommendedName>
        <fullName evidence="3">PIPK domain-containing protein</fullName>
    </recommendedName>
</protein>
<dbReference type="KEGG" id="ptm:GSPATT00030751001"/>
<dbReference type="RefSeq" id="XP_001427511.1">
    <property type="nucleotide sequence ID" value="XM_001427474.1"/>
</dbReference>
<accession>A0BNJ6</accession>
<name>A0BNJ6_PARTE</name>
<dbReference type="Proteomes" id="UP000000600">
    <property type="component" value="Unassembled WGS sequence"/>
</dbReference>
<keyword evidence="2" id="KW-1185">Reference proteome</keyword>
<gene>
    <name evidence="1" type="ORF">GSPATT00030751001</name>
</gene>
<dbReference type="OrthoDB" id="288906at2759"/>
<proteinExistence type="predicted"/>
<dbReference type="EMBL" id="CT868006">
    <property type="protein sequence ID" value="CAK60113.1"/>
    <property type="molecule type" value="Genomic_DNA"/>
</dbReference>
<dbReference type="AlphaFoldDB" id="A0BNJ6"/>
<evidence type="ECO:0000313" key="2">
    <source>
        <dbReference type="Proteomes" id="UP000000600"/>
    </source>
</evidence>
<dbReference type="InParanoid" id="A0BNJ6"/>